<dbReference type="RefSeq" id="WP_354736395.1">
    <property type="nucleotide sequence ID" value="NZ_JBHMAY010000096.1"/>
</dbReference>
<evidence type="ECO:0000313" key="3">
    <source>
        <dbReference type="Proteomes" id="UP001595764"/>
    </source>
</evidence>
<dbReference type="EMBL" id="JBHRWI010000025">
    <property type="protein sequence ID" value="MFC3512773.1"/>
    <property type="molecule type" value="Genomic_DNA"/>
</dbReference>
<keyword evidence="3" id="KW-1185">Reference proteome</keyword>
<proteinExistence type="predicted"/>
<accession>A0ABV7QKE6</accession>
<protein>
    <submittedName>
        <fullName evidence="2">SHOCT domain-containing protein</fullName>
    </submittedName>
</protein>
<evidence type="ECO:0000313" key="2">
    <source>
        <dbReference type="EMBL" id="MFC3512773.1"/>
    </source>
</evidence>
<reference evidence="3" key="1">
    <citation type="journal article" date="2019" name="Int. J. Syst. Evol. Microbiol.">
        <title>The Global Catalogue of Microorganisms (GCM) 10K type strain sequencing project: providing services to taxonomists for standard genome sequencing and annotation.</title>
        <authorList>
            <consortium name="The Broad Institute Genomics Platform"/>
            <consortium name="The Broad Institute Genome Sequencing Center for Infectious Disease"/>
            <person name="Wu L."/>
            <person name="Ma J."/>
        </authorList>
    </citation>
    <scope>NUCLEOTIDE SEQUENCE [LARGE SCALE GENOMIC DNA]</scope>
    <source>
        <strain evidence="3">CGMCC 4.7682</strain>
    </source>
</reference>
<organism evidence="2 3">
    <name type="scientific">Amycolatopsis halotolerans</name>
    <dbReference type="NCBI Taxonomy" id="330083"/>
    <lineage>
        <taxon>Bacteria</taxon>
        <taxon>Bacillati</taxon>
        <taxon>Actinomycetota</taxon>
        <taxon>Actinomycetes</taxon>
        <taxon>Pseudonocardiales</taxon>
        <taxon>Pseudonocardiaceae</taxon>
        <taxon>Amycolatopsis</taxon>
    </lineage>
</organism>
<dbReference type="Pfam" id="PF09851">
    <property type="entry name" value="SHOCT"/>
    <property type="match status" value="1"/>
</dbReference>
<comment type="caution">
    <text evidence="2">The sequence shown here is derived from an EMBL/GenBank/DDBJ whole genome shotgun (WGS) entry which is preliminary data.</text>
</comment>
<gene>
    <name evidence="2" type="ORF">ACFORO_21570</name>
</gene>
<dbReference type="InterPro" id="IPR018649">
    <property type="entry name" value="SHOCT"/>
</dbReference>
<evidence type="ECO:0000259" key="1">
    <source>
        <dbReference type="Pfam" id="PF09851"/>
    </source>
</evidence>
<name>A0ABV7QKE6_9PSEU</name>
<sequence>MASGQSHGLGVGSGSIIDYGGGVIEYRQTGKLLPAFKVNIADITGFSVRKATRQDKKNGASAFQQMLVLQGSGTELASCPVNHGTAAKVEEWIRAHPSYRGNVPQHAPVPAQATIADELAKLAELRDTGVLSPDEFARAKAKLLD</sequence>
<dbReference type="Proteomes" id="UP001595764">
    <property type="component" value="Unassembled WGS sequence"/>
</dbReference>
<feature type="domain" description="SHOCT" evidence="1">
    <location>
        <begin position="117"/>
        <end position="144"/>
    </location>
</feature>